<gene>
    <name evidence="1" type="ORF">EV138_5682</name>
</gene>
<name>A0A4R7SV91_9ACTN</name>
<sequence>MSSKQWKVHFKSAPSEVYRALSTPLGRSRFWAESAKETDGVIHFVLPGERTDDSPIEKAVKDRVYAVRYFGRLLTFFITLDEESNGTDLTLAYEAPDIQDPAAIEADAATWVSLLLRLKASVDFGVDLRNHDNTRTTHYADGV</sequence>
<dbReference type="Gene3D" id="3.30.530.20">
    <property type="match status" value="1"/>
</dbReference>
<evidence type="ECO:0000313" key="1">
    <source>
        <dbReference type="EMBL" id="TDU83220.1"/>
    </source>
</evidence>
<proteinExistence type="predicted"/>
<comment type="caution">
    <text evidence="1">The sequence shown here is derived from an EMBL/GenBank/DDBJ whole genome shotgun (WGS) entry which is preliminary data.</text>
</comment>
<dbReference type="Proteomes" id="UP000295151">
    <property type="component" value="Unassembled WGS sequence"/>
</dbReference>
<dbReference type="SUPFAM" id="SSF55961">
    <property type="entry name" value="Bet v1-like"/>
    <property type="match status" value="1"/>
</dbReference>
<dbReference type="OrthoDB" id="3822902at2"/>
<organism evidence="1 2">
    <name type="scientific">Kribbella voronezhensis</name>
    <dbReference type="NCBI Taxonomy" id="2512212"/>
    <lineage>
        <taxon>Bacteria</taxon>
        <taxon>Bacillati</taxon>
        <taxon>Actinomycetota</taxon>
        <taxon>Actinomycetes</taxon>
        <taxon>Propionibacteriales</taxon>
        <taxon>Kribbellaceae</taxon>
        <taxon>Kribbella</taxon>
    </lineage>
</organism>
<dbReference type="RefSeq" id="WP_133982311.1">
    <property type="nucleotide sequence ID" value="NZ_SOCE01000002.1"/>
</dbReference>
<dbReference type="InterPro" id="IPR023393">
    <property type="entry name" value="START-like_dom_sf"/>
</dbReference>
<reference evidence="1 2" key="1">
    <citation type="submission" date="2019-03" db="EMBL/GenBank/DDBJ databases">
        <title>Genomic Encyclopedia of Type Strains, Phase III (KMG-III): the genomes of soil and plant-associated and newly described type strains.</title>
        <authorList>
            <person name="Whitman W."/>
        </authorList>
    </citation>
    <scope>NUCLEOTIDE SEQUENCE [LARGE SCALE GENOMIC DNA]</scope>
    <source>
        <strain evidence="1 2">VKM Ac-2575</strain>
    </source>
</reference>
<evidence type="ECO:0008006" key="3">
    <source>
        <dbReference type="Google" id="ProtNLM"/>
    </source>
</evidence>
<accession>A0A4R7SV91</accession>
<dbReference type="EMBL" id="SOCE01000002">
    <property type="protein sequence ID" value="TDU83220.1"/>
    <property type="molecule type" value="Genomic_DNA"/>
</dbReference>
<protein>
    <recommendedName>
        <fullName evidence="3">Activator of Hsp90 ATPase-like protein</fullName>
    </recommendedName>
</protein>
<evidence type="ECO:0000313" key="2">
    <source>
        <dbReference type="Proteomes" id="UP000295151"/>
    </source>
</evidence>
<dbReference type="AlphaFoldDB" id="A0A4R7SV91"/>
<keyword evidence="2" id="KW-1185">Reference proteome</keyword>